<dbReference type="SUPFAM" id="SSF52200">
    <property type="entry name" value="Toll/Interleukin receptor TIR domain"/>
    <property type="match status" value="1"/>
</dbReference>
<dbReference type="Gene3D" id="3.40.50.10140">
    <property type="entry name" value="Toll/interleukin-1 receptor homology (TIR) domain"/>
    <property type="match status" value="1"/>
</dbReference>
<keyword evidence="3" id="KW-1185">Reference proteome</keyword>
<dbReference type="Proteomes" id="UP001595891">
    <property type="component" value="Unassembled WGS sequence"/>
</dbReference>
<dbReference type="InterPro" id="IPR018490">
    <property type="entry name" value="cNMP-bd_dom_sf"/>
</dbReference>
<organism evidence="2 3">
    <name type="scientific">Sphaerisporangium corydalis</name>
    <dbReference type="NCBI Taxonomy" id="1441875"/>
    <lineage>
        <taxon>Bacteria</taxon>
        <taxon>Bacillati</taxon>
        <taxon>Actinomycetota</taxon>
        <taxon>Actinomycetes</taxon>
        <taxon>Streptosporangiales</taxon>
        <taxon>Streptosporangiaceae</taxon>
        <taxon>Sphaerisporangium</taxon>
    </lineage>
</organism>
<dbReference type="CDD" id="cd00038">
    <property type="entry name" value="CAP_ED"/>
    <property type="match status" value="1"/>
</dbReference>
<dbReference type="PROSITE" id="PS00888">
    <property type="entry name" value="CNMP_BINDING_1"/>
    <property type="match status" value="1"/>
</dbReference>
<dbReference type="InterPro" id="IPR035897">
    <property type="entry name" value="Toll_tir_struct_dom_sf"/>
</dbReference>
<dbReference type="Pfam" id="PF13676">
    <property type="entry name" value="TIR_2"/>
    <property type="match status" value="1"/>
</dbReference>
<dbReference type="Gene3D" id="3.30.70.1230">
    <property type="entry name" value="Nucleotide cyclase"/>
    <property type="match status" value="1"/>
</dbReference>
<gene>
    <name evidence="2" type="ORF">ACFO8L_07480</name>
</gene>
<dbReference type="PANTHER" id="PTHR11635">
    <property type="entry name" value="CAMP-DEPENDENT PROTEIN KINASE REGULATORY CHAIN"/>
    <property type="match status" value="1"/>
</dbReference>
<sequence>MTTGSEERSRRHQVAIVSCDIVGHSSSSEPVQVARVSEINRTVAEFIGETGPDGLVWASGGDGGHLVFRQERWEPRAVDMVGRLLDWSREKGSPLRVTAHYGWVTHIEGADGRIQVVGEAINTAGWMLKLTTENGVVASDAFHQAVVSAGNASRLRFHDSRFLRDKSGHRRTLLLMSGPSWESRWAAPFDNDRAQLDQALSERNGWRALHLIKRLLQVNTADAVALNGLRKITPMKLSYTTADGRTTVNPFLVYLDPSQFREVVQLGQLVERRYNDIICRYGDKGDTMFIILSGEVGVYKSEGEGPGNPSEPFAVHGEGDIVGELAFTLARNRTADLVALSDVALLSFSLKEVDSRLSSRSDDGLARNRIDRFINSRVLEHVSNNVDFLLGVEKNGPLARGEESWQEALESMLEHTRLLSTRPQSQRLKFDHDERVGDGVFEPGLYILAAGKVRAGGQDLSGETFPLVWVNIPDVVVLPERTYEITANPVKILRIDPAALDGLEPAKRGPLHKAIRRAAAKCYRYDAFLSYNSSDREIAEQWAEAFRQRGLHVYIDGSHMGHNFSPRLQEALLDARALVAFVSHHVKVRSNRYNWVLRETRFYQDYFGENAQILPIRLAGGDVEQIASGFPPIDVQDDEPSAIDRASEVLGRLRDGVEDPPYILRSRGRRDLS</sequence>
<reference evidence="3" key="1">
    <citation type="journal article" date="2019" name="Int. J. Syst. Evol. Microbiol.">
        <title>The Global Catalogue of Microorganisms (GCM) 10K type strain sequencing project: providing services to taxonomists for standard genome sequencing and annotation.</title>
        <authorList>
            <consortium name="The Broad Institute Genomics Platform"/>
            <consortium name="The Broad Institute Genome Sequencing Center for Infectious Disease"/>
            <person name="Wu L."/>
            <person name="Ma J."/>
        </authorList>
    </citation>
    <scope>NUCLEOTIDE SEQUENCE [LARGE SCALE GENOMIC DNA]</scope>
    <source>
        <strain evidence="3">CCUG 49560</strain>
    </source>
</reference>
<dbReference type="EMBL" id="JBHSFN010000003">
    <property type="protein sequence ID" value="MFC4585907.1"/>
    <property type="molecule type" value="Genomic_DNA"/>
</dbReference>
<proteinExistence type="predicted"/>
<evidence type="ECO:0000259" key="1">
    <source>
        <dbReference type="PROSITE" id="PS50042"/>
    </source>
</evidence>
<dbReference type="SUPFAM" id="SSF55073">
    <property type="entry name" value="Nucleotide cyclase"/>
    <property type="match status" value="1"/>
</dbReference>
<accession>A0ABV9EBB8</accession>
<comment type="caution">
    <text evidence="2">The sequence shown here is derived from an EMBL/GenBank/DDBJ whole genome shotgun (WGS) entry which is preliminary data.</text>
</comment>
<name>A0ABV9EBB8_9ACTN</name>
<dbReference type="Pfam" id="PF00027">
    <property type="entry name" value="cNMP_binding"/>
    <property type="match status" value="1"/>
</dbReference>
<dbReference type="PANTHER" id="PTHR11635:SF152">
    <property type="entry name" value="CAMP-DEPENDENT PROTEIN KINASE TYPE I REGULATORY SUBUNIT-RELATED"/>
    <property type="match status" value="1"/>
</dbReference>
<dbReference type="Gene3D" id="2.60.120.10">
    <property type="entry name" value="Jelly Rolls"/>
    <property type="match status" value="1"/>
</dbReference>
<feature type="domain" description="Cyclic nucleotide-binding" evidence="1">
    <location>
        <begin position="251"/>
        <end position="349"/>
    </location>
</feature>
<dbReference type="InterPro" id="IPR050503">
    <property type="entry name" value="cAMP-dep_PK_reg_su-like"/>
</dbReference>
<protein>
    <submittedName>
        <fullName evidence="2">Cyclic nucleotide-binding domain-containing protein</fullName>
    </submittedName>
</protein>
<dbReference type="InterPro" id="IPR000157">
    <property type="entry name" value="TIR_dom"/>
</dbReference>
<dbReference type="SUPFAM" id="SSF51206">
    <property type="entry name" value="cAMP-binding domain-like"/>
    <property type="match status" value="1"/>
</dbReference>
<dbReference type="SMART" id="SM00100">
    <property type="entry name" value="cNMP"/>
    <property type="match status" value="1"/>
</dbReference>
<dbReference type="InterPro" id="IPR018488">
    <property type="entry name" value="cNMP-bd_CS"/>
</dbReference>
<dbReference type="PROSITE" id="PS50042">
    <property type="entry name" value="CNMP_BINDING_3"/>
    <property type="match status" value="1"/>
</dbReference>
<evidence type="ECO:0000313" key="3">
    <source>
        <dbReference type="Proteomes" id="UP001595891"/>
    </source>
</evidence>
<dbReference type="RefSeq" id="WP_262841110.1">
    <property type="nucleotide sequence ID" value="NZ_JANZYP010000004.1"/>
</dbReference>
<dbReference type="InterPro" id="IPR014710">
    <property type="entry name" value="RmlC-like_jellyroll"/>
</dbReference>
<evidence type="ECO:0000313" key="2">
    <source>
        <dbReference type="EMBL" id="MFC4585907.1"/>
    </source>
</evidence>
<dbReference type="InterPro" id="IPR000595">
    <property type="entry name" value="cNMP-bd_dom"/>
</dbReference>
<dbReference type="InterPro" id="IPR029787">
    <property type="entry name" value="Nucleotide_cyclase"/>
</dbReference>